<feature type="non-terminal residue" evidence="3">
    <location>
        <position position="1"/>
    </location>
</feature>
<evidence type="ECO:0000256" key="2">
    <source>
        <dbReference type="PROSITE-ProRule" id="PRU00252"/>
    </source>
</evidence>
<dbReference type="EMBL" id="PNIE01000099">
    <property type="protein sequence ID" value="PMP60768.1"/>
    <property type="molecule type" value="Genomic_DNA"/>
</dbReference>
<evidence type="ECO:0000313" key="3">
    <source>
        <dbReference type="EMBL" id="PMP60768.1"/>
    </source>
</evidence>
<dbReference type="InterPro" id="IPR000424">
    <property type="entry name" value="Primosome_PriB/ssb"/>
</dbReference>
<sequence>SVYLEGKLRPRKFEDKQGQIRFNTEIWVQTLQILDRKEESPHNRQPIKESYLKEDYFDLEKLIPPLNEDTPF</sequence>
<evidence type="ECO:0000313" key="4">
    <source>
        <dbReference type="Proteomes" id="UP000235731"/>
    </source>
</evidence>
<organism evidence="3 4">
    <name type="scientific">Caldimicrobium thiodismutans</name>
    <dbReference type="NCBI Taxonomy" id="1653476"/>
    <lineage>
        <taxon>Bacteria</taxon>
        <taxon>Pseudomonadati</taxon>
        <taxon>Thermodesulfobacteriota</taxon>
        <taxon>Thermodesulfobacteria</taxon>
        <taxon>Thermodesulfobacteriales</taxon>
        <taxon>Thermodesulfobacteriaceae</taxon>
        <taxon>Caldimicrobium</taxon>
    </lineage>
</organism>
<evidence type="ECO:0000256" key="1">
    <source>
        <dbReference type="ARBA" id="ARBA00023125"/>
    </source>
</evidence>
<dbReference type="Proteomes" id="UP000235731">
    <property type="component" value="Unassembled WGS sequence"/>
</dbReference>
<accession>A0A2N7PHY6</accession>
<protein>
    <submittedName>
        <fullName evidence="3">Single-stranded DNA-binding protein</fullName>
    </submittedName>
</protein>
<dbReference type="GO" id="GO:0003697">
    <property type="term" value="F:single-stranded DNA binding"/>
    <property type="evidence" value="ECO:0007669"/>
    <property type="project" value="InterPro"/>
</dbReference>
<dbReference type="InterPro" id="IPR012340">
    <property type="entry name" value="NA-bd_OB-fold"/>
</dbReference>
<comment type="caution">
    <text evidence="3">The sequence shown here is derived from an EMBL/GenBank/DDBJ whole genome shotgun (WGS) entry which is preliminary data.</text>
</comment>
<name>A0A2N7PHY6_9BACT</name>
<gene>
    <name evidence="3" type="ORF">C0197_06535</name>
</gene>
<keyword evidence="1 2" id="KW-0238">DNA-binding</keyword>
<proteinExistence type="predicted"/>
<dbReference type="SUPFAM" id="SSF50249">
    <property type="entry name" value="Nucleic acid-binding proteins"/>
    <property type="match status" value="1"/>
</dbReference>
<reference evidence="3 4" key="1">
    <citation type="submission" date="2018-01" db="EMBL/GenBank/DDBJ databases">
        <title>Metagenomic assembled genomes from two thermal pools in the Uzon Caldera, Kamchatka, Russia.</title>
        <authorList>
            <person name="Wilkins L."/>
            <person name="Ettinger C."/>
        </authorList>
    </citation>
    <scope>NUCLEOTIDE SEQUENCE [LARGE SCALE GENOMIC DNA]</scope>
    <source>
        <strain evidence="3">ZAV-15</strain>
    </source>
</reference>
<dbReference type="Gene3D" id="2.40.50.140">
    <property type="entry name" value="Nucleic acid-binding proteins"/>
    <property type="match status" value="1"/>
</dbReference>
<dbReference type="AlphaFoldDB" id="A0A2N7PHY6"/>
<dbReference type="PROSITE" id="PS50935">
    <property type="entry name" value="SSB"/>
    <property type="match status" value="1"/>
</dbReference>